<evidence type="ECO:0000313" key="4">
    <source>
        <dbReference type="EMBL" id="SHH79098.1"/>
    </source>
</evidence>
<dbReference type="STRING" id="947013.SAMN04488109_5438"/>
<dbReference type="PANTHER" id="PTHR23416:SF78">
    <property type="entry name" value="LIPOPOLYSACCHARIDE BIOSYNTHESIS O-ACETYL TRANSFERASE WBBJ-RELATED"/>
    <property type="match status" value="1"/>
</dbReference>
<dbReference type="InterPro" id="IPR001451">
    <property type="entry name" value="Hexapep"/>
</dbReference>
<dbReference type="EMBL" id="FQWQ01000004">
    <property type="protein sequence ID" value="SHH79098.1"/>
    <property type="molecule type" value="Genomic_DNA"/>
</dbReference>
<organism evidence="4 5">
    <name type="scientific">Chryseolinea serpens</name>
    <dbReference type="NCBI Taxonomy" id="947013"/>
    <lineage>
        <taxon>Bacteria</taxon>
        <taxon>Pseudomonadati</taxon>
        <taxon>Bacteroidota</taxon>
        <taxon>Cytophagia</taxon>
        <taxon>Cytophagales</taxon>
        <taxon>Fulvivirgaceae</taxon>
        <taxon>Chryseolinea</taxon>
    </lineage>
</organism>
<accession>A0A1M5VV76</accession>
<sequence>MEFDTLTRSFECMSLSATIKSKQQAFKSNNPDGSGFDFLVSLVQGGLRVFMAKIYLRKCTSLGRMVSINKKPIIDNQGQMILGDEVRVWSNIVQAKLYTGRKGSLIVGTNSRLNGVHIDCQHRVEIGANVRIAPYTIILDSDFHDLKDHFSDGPAKAIIIEDDVWIATRSTILKGVRIGKGAVVATGAVVTRDVPPYTVVAGVPAKVVKKIDL</sequence>
<dbReference type="PROSITE" id="PS00101">
    <property type="entry name" value="HEXAPEP_TRANSFERASES"/>
    <property type="match status" value="1"/>
</dbReference>
<keyword evidence="5" id="KW-1185">Reference proteome</keyword>
<dbReference type="Gene3D" id="2.160.10.10">
    <property type="entry name" value="Hexapeptide repeat proteins"/>
    <property type="match status" value="1"/>
</dbReference>
<dbReference type="Proteomes" id="UP000184212">
    <property type="component" value="Unassembled WGS sequence"/>
</dbReference>
<reference evidence="4 5" key="1">
    <citation type="submission" date="2016-11" db="EMBL/GenBank/DDBJ databases">
        <authorList>
            <person name="Jaros S."/>
            <person name="Januszkiewicz K."/>
            <person name="Wedrychowicz H."/>
        </authorList>
    </citation>
    <scope>NUCLEOTIDE SEQUENCE [LARGE SCALE GENOMIC DNA]</scope>
    <source>
        <strain evidence="4 5">DSM 24574</strain>
    </source>
</reference>
<dbReference type="OrthoDB" id="755870at2"/>
<dbReference type="AlphaFoldDB" id="A0A1M5VV76"/>
<keyword evidence="2" id="KW-0677">Repeat</keyword>
<keyword evidence="1 4" id="KW-0808">Transferase</keyword>
<protein>
    <submittedName>
        <fullName evidence="4">Acetyltransferase (Isoleucine patch superfamily)</fullName>
    </submittedName>
</protein>
<dbReference type="InterPro" id="IPR051159">
    <property type="entry name" value="Hexapeptide_acetyltransf"/>
</dbReference>
<evidence type="ECO:0000313" key="5">
    <source>
        <dbReference type="Proteomes" id="UP000184212"/>
    </source>
</evidence>
<proteinExistence type="predicted"/>
<evidence type="ECO:0000256" key="2">
    <source>
        <dbReference type="ARBA" id="ARBA00022737"/>
    </source>
</evidence>
<evidence type="ECO:0000256" key="1">
    <source>
        <dbReference type="ARBA" id="ARBA00022679"/>
    </source>
</evidence>
<evidence type="ECO:0000256" key="3">
    <source>
        <dbReference type="ARBA" id="ARBA00023315"/>
    </source>
</evidence>
<dbReference type="CDD" id="cd04647">
    <property type="entry name" value="LbH_MAT_like"/>
    <property type="match status" value="1"/>
</dbReference>
<gene>
    <name evidence="4" type="ORF">SAMN04488109_5438</name>
</gene>
<name>A0A1M5VV76_9BACT</name>
<dbReference type="InterPro" id="IPR018357">
    <property type="entry name" value="Hexapep_transf_CS"/>
</dbReference>
<dbReference type="Pfam" id="PF00132">
    <property type="entry name" value="Hexapep"/>
    <property type="match status" value="1"/>
</dbReference>
<keyword evidence="3" id="KW-0012">Acyltransferase</keyword>
<dbReference type="PANTHER" id="PTHR23416">
    <property type="entry name" value="SIALIC ACID SYNTHASE-RELATED"/>
    <property type="match status" value="1"/>
</dbReference>
<dbReference type="GO" id="GO:0016746">
    <property type="term" value="F:acyltransferase activity"/>
    <property type="evidence" value="ECO:0007669"/>
    <property type="project" value="UniProtKB-KW"/>
</dbReference>
<dbReference type="SUPFAM" id="SSF51161">
    <property type="entry name" value="Trimeric LpxA-like enzymes"/>
    <property type="match status" value="1"/>
</dbReference>
<dbReference type="InterPro" id="IPR011004">
    <property type="entry name" value="Trimer_LpxA-like_sf"/>
</dbReference>